<comment type="caution">
    <text evidence="2">The sequence shown here is derived from an EMBL/GenBank/DDBJ whole genome shotgun (WGS) entry which is preliminary data.</text>
</comment>
<dbReference type="EMBL" id="BMAV01008742">
    <property type="protein sequence ID" value="GFY52567.1"/>
    <property type="molecule type" value="Genomic_DNA"/>
</dbReference>
<gene>
    <name evidence="1" type="ORF">TNIN_379861</name>
    <name evidence="2" type="ORF">TNIN_379871</name>
</gene>
<reference evidence="2" key="1">
    <citation type="submission" date="2020-08" db="EMBL/GenBank/DDBJ databases">
        <title>Multicomponent nature underlies the extraordinary mechanical properties of spider dragline silk.</title>
        <authorList>
            <person name="Kono N."/>
            <person name="Nakamura H."/>
            <person name="Mori M."/>
            <person name="Yoshida Y."/>
            <person name="Ohtoshi R."/>
            <person name="Malay A.D."/>
            <person name="Moran D.A.P."/>
            <person name="Tomita M."/>
            <person name="Numata K."/>
            <person name="Arakawa K."/>
        </authorList>
    </citation>
    <scope>NUCLEOTIDE SEQUENCE</scope>
</reference>
<protein>
    <submittedName>
        <fullName evidence="2">Uncharacterized protein</fullName>
    </submittedName>
</protein>
<sequence>MDVFYFTCQLQKIVACRKDHRSEGMATVPGWNGQLKDPYQKQGFLLELMWWKFLLEIIEKGRFILEVKMTQYPFGNIGTFLPPKRQLIVV</sequence>
<dbReference type="EMBL" id="BMAV01008742">
    <property type="protein sequence ID" value="GFY52566.1"/>
    <property type="molecule type" value="Genomic_DNA"/>
</dbReference>
<evidence type="ECO:0000313" key="1">
    <source>
        <dbReference type="EMBL" id="GFY52566.1"/>
    </source>
</evidence>
<dbReference type="Proteomes" id="UP000886998">
    <property type="component" value="Unassembled WGS sequence"/>
</dbReference>
<evidence type="ECO:0000313" key="2">
    <source>
        <dbReference type="EMBL" id="GFY52567.1"/>
    </source>
</evidence>
<name>A0A8X6XEZ2_9ARAC</name>
<dbReference type="AlphaFoldDB" id="A0A8X6XEZ2"/>
<evidence type="ECO:0000313" key="3">
    <source>
        <dbReference type="Proteomes" id="UP000886998"/>
    </source>
</evidence>
<keyword evidence="3" id="KW-1185">Reference proteome</keyword>
<accession>A0A8X6XEZ2</accession>
<proteinExistence type="predicted"/>
<organism evidence="2 3">
    <name type="scientific">Trichonephila inaurata madagascariensis</name>
    <dbReference type="NCBI Taxonomy" id="2747483"/>
    <lineage>
        <taxon>Eukaryota</taxon>
        <taxon>Metazoa</taxon>
        <taxon>Ecdysozoa</taxon>
        <taxon>Arthropoda</taxon>
        <taxon>Chelicerata</taxon>
        <taxon>Arachnida</taxon>
        <taxon>Araneae</taxon>
        <taxon>Araneomorphae</taxon>
        <taxon>Entelegynae</taxon>
        <taxon>Araneoidea</taxon>
        <taxon>Nephilidae</taxon>
        <taxon>Trichonephila</taxon>
        <taxon>Trichonephila inaurata</taxon>
    </lineage>
</organism>